<dbReference type="AlphaFoldDB" id="A0A9P3PE13"/>
<feature type="compositionally biased region" description="Low complexity" evidence="1">
    <location>
        <begin position="116"/>
        <end position="134"/>
    </location>
</feature>
<evidence type="ECO:0000313" key="2">
    <source>
        <dbReference type="EMBL" id="GLB34177.1"/>
    </source>
</evidence>
<dbReference type="OrthoDB" id="9995831at2759"/>
<keyword evidence="3" id="KW-1185">Reference proteome</keyword>
<dbReference type="Proteomes" id="UP001063166">
    <property type="component" value="Unassembled WGS sequence"/>
</dbReference>
<protein>
    <recommendedName>
        <fullName evidence="4">SnoaL-like domain-containing protein</fullName>
    </recommendedName>
</protein>
<evidence type="ECO:0000256" key="1">
    <source>
        <dbReference type="SAM" id="MobiDB-lite"/>
    </source>
</evidence>
<organism evidence="2 3">
    <name type="scientific">Lyophyllum shimeji</name>
    <name type="common">Hon-shimeji</name>
    <name type="synonym">Tricholoma shimeji</name>
    <dbReference type="NCBI Taxonomy" id="47721"/>
    <lineage>
        <taxon>Eukaryota</taxon>
        <taxon>Fungi</taxon>
        <taxon>Dikarya</taxon>
        <taxon>Basidiomycota</taxon>
        <taxon>Agaricomycotina</taxon>
        <taxon>Agaricomycetes</taxon>
        <taxon>Agaricomycetidae</taxon>
        <taxon>Agaricales</taxon>
        <taxon>Tricholomatineae</taxon>
        <taxon>Lyophyllaceae</taxon>
        <taxon>Lyophyllum</taxon>
    </lineage>
</organism>
<dbReference type="EMBL" id="BRPK01000001">
    <property type="protein sequence ID" value="GLB34177.1"/>
    <property type="molecule type" value="Genomic_DNA"/>
</dbReference>
<accession>A0A9P3PE13</accession>
<reference evidence="2" key="1">
    <citation type="submission" date="2022-07" db="EMBL/GenBank/DDBJ databases">
        <title>The genome of Lyophyllum shimeji provides insight into the initial evolution of ectomycorrhizal fungal genome.</title>
        <authorList>
            <person name="Kobayashi Y."/>
            <person name="Shibata T."/>
            <person name="Hirakawa H."/>
            <person name="Shigenobu S."/>
            <person name="Nishiyama T."/>
            <person name="Yamada A."/>
            <person name="Hasebe M."/>
            <person name="Kawaguchi M."/>
        </authorList>
    </citation>
    <scope>NUCLEOTIDE SEQUENCE</scope>
    <source>
        <strain evidence="2">AT787</strain>
    </source>
</reference>
<sequence>MLFTLRHLSYENPFLTANSRSVIADIHHISRQLSFVDVPRPLAMLCTLFRLNLPRFAPNADPLFHGLRIWTELGDICESESFDGHKKTIVEHTLNILLLPGLHCKGHRIQGHADSLVSSLSSPSSPPHTSSSSPALRIPGTSLSLPSPFHFQLHIITRLSFNEQGRVTHHRDFWDVRDLLGLVPGVSLVQWLGTRIAAIGLSSVSRLWAPEKPHLVLGDQSILPETRDLERADSPPAYVSATKNALGLDGD</sequence>
<comment type="caution">
    <text evidence="2">The sequence shown here is derived from an EMBL/GenBank/DDBJ whole genome shotgun (WGS) entry which is preliminary data.</text>
</comment>
<name>A0A9P3PE13_LYOSH</name>
<gene>
    <name evidence="2" type="ORF">LshimejAT787_0110610</name>
</gene>
<evidence type="ECO:0000313" key="3">
    <source>
        <dbReference type="Proteomes" id="UP001063166"/>
    </source>
</evidence>
<feature type="region of interest" description="Disordered" evidence="1">
    <location>
        <begin position="116"/>
        <end position="137"/>
    </location>
</feature>
<evidence type="ECO:0008006" key="4">
    <source>
        <dbReference type="Google" id="ProtNLM"/>
    </source>
</evidence>
<proteinExistence type="predicted"/>